<dbReference type="AlphaFoldDB" id="A0A8C3NU40"/>
<feature type="region of interest" description="Disordered" evidence="3">
    <location>
        <begin position="62"/>
        <end position="173"/>
    </location>
</feature>
<keyword evidence="2" id="KW-0539">Nucleus</keyword>
<name>A0A8C3NU40_9PASS</name>
<comment type="subcellular location">
    <subcellularLocation>
        <location evidence="1">Nucleus</location>
    </subcellularLocation>
</comment>
<reference evidence="4" key="1">
    <citation type="submission" date="2025-08" db="UniProtKB">
        <authorList>
            <consortium name="Ensembl"/>
        </authorList>
    </citation>
    <scope>IDENTIFICATION</scope>
</reference>
<feature type="compositionally biased region" description="Basic and acidic residues" evidence="3">
    <location>
        <begin position="85"/>
        <end position="118"/>
    </location>
</feature>
<sequence length="173" mass="20180">MDNVLIDDRRIHVDFSQSIAKMRWKGKGGRYTKEDFKDYEKEHLKEKVKPKQDAKHDLVLEEDVGECHTSQSHLAKKQKKKKHHHSEDNEKRTKTLKYSDGKHEEHCGERTKGEKKDSPATPPLLMGSGSHSLAQGGHLDRERDQAWEKERDQAQERERDQGHSQSGSRGRWH</sequence>
<feature type="compositionally biased region" description="Basic and acidic residues" evidence="3">
    <location>
        <begin position="138"/>
        <end position="162"/>
    </location>
</feature>
<dbReference type="Ensembl" id="ENSCRFT00000002687.1">
    <property type="protein sequence ID" value="ENSCRFP00000002570.1"/>
    <property type="gene ID" value="ENSCRFG00000002111.1"/>
</dbReference>
<feature type="compositionally biased region" description="Basic residues" evidence="3">
    <location>
        <begin position="74"/>
        <end position="84"/>
    </location>
</feature>
<dbReference type="GO" id="GO:0005634">
    <property type="term" value="C:nucleus"/>
    <property type="evidence" value="ECO:0007669"/>
    <property type="project" value="UniProtKB-SubCell"/>
</dbReference>
<evidence type="ECO:0000256" key="3">
    <source>
        <dbReference type="SAM" id="MobiDB-lite"/>
    </source>
</evidence>
<evidence type="ECO:0000256" key="2">
    <source>
        <dbReference type="ARBA" id="ARBA00023242"/>
    </source>
</evidence>
<organism evidence="4 5">
    <name type="scientific">Cyanoderma ruficeps</name>
    <name type="common">rufous-capped babbler</name>
    <dbReference type="NCBI Taxonomy" id="181631"/>
    <lineage>
        <taxon>Eukaryota</taxon>
        <taxon>Metazoa</taxon>
        <taxon>Chordata</taxon>
        <taxon>Craniata</taxon>
        <taxon>Vertebrata</taxon>
        <taxon>Euteleostomi</taxon>
        <taxon>Archelosauria</taxon>
        <taxon>Archosauria</taxon>
        <taxon>Dinosauria</taxon>
        <taxon>Saurischia</taxon>
        <taxon>Theropoda</taxon>
        <taxon>Coelurosauria</taxon>
        <taxon>Aves</taxon>
        <taxon>Neognathae</taxon>
        <taxon>Neoaves</taxon>
        <taxon>Telluraves</taxon>
        <taxon>Australaves</taxon>
        <taxon>Passeriformes</taxon>
        <taxon>Sylvioidea</taxon>
        <taxon>Timaliidae</taxon>
        <taxon>Cyanoderma</taxon>
    </lineage>
</organism>
<evidence type="ECO:0000256" key="1">
    <source>
        <dbReference type="ARBA" id="ARBA00004123"/>
    </source>
</evidence>
<protein>
    <submittedName>
        <fullName evidence="4">Uncharacterized protein</fullName>
    </submittedName>
</protein>
<proteinExistence type="predicted"/>
<keyword evidence="5" id="KW-1185">Reference proteome</keyword>
<dbReference type="PANTHER" id="PTHR45843">
    <property type="entry name" value="PEPTIDYL-PROLYL CIS-TRANS ISOMERASE-LIKE 4"/>
    <property type="match status" value="1"/>
</dbReference>
<dbReference type="Proteomes" id="UP000694396">
    <property type="component" value="Unplaced"/>
</dbReference>
<evidence type="ECO:0000313" key="4">
    <source>
        <dbReference type="Ensembl" id="ENSCRFP00000002570.1"/>
    </source>
</evidence>
<dbReference type="PANTHER" id="PTHR45843:SF1">
    <property type="entry name" value="PEPTIDYL-PROLYL CIS-TRANS ISOMERASE-LIKE 4"/>
    <property type="match status" value="1"/>
</dbReference>
<evidence type="ECO:0000313" key="5">
    <source>
        <dbReference type="Proteomes" id="UP000694396"/>
    </source>
</evidence>
<dbReference type="InterPro" id="IPR035542">
    <property type="entry name" value="CRIP"/>
</dbReference>
<accession>A0A8C3NU40</accession>
<feature type="compositionally biased region" description="Polar residues" evidence="3">
    <location>
        <begin position="163"/>
        <end position="173"/>
    </location>
</feature>
<reference evidence="4" key="2">
    <citation type="submission" date="2025-09" db="UniProtKB">
        <authorList>
            <consortium name="Ensembl"/>
        </authorList>
    </citation>
    <scope>IDENTIFICATION</scope>
</reference>